<dbReference type="SUPFAM" id="SSF47240">
    <property type="entry name" value="Ferritin-like"/>
    <property type="match status" value="1"/>
</dbReference>
<dbReference type="Pfam" id="PF05138">
    <property type="entry name" value="PaaA_PaaC"/>
    <property type="match status" value="1"/>
</dbReference>
<proteinExistence type="predicted"/>
<dbReference type="PANTHER" id="PTHR30458">
    <property type="entry name" value="PHENYLACETIC ACID DEGRADATION PROTEIN PAA"/>
    <property type="match status" value="1"/>
</dbReference>
<dbReference type="Gene3D" id="1.20.1260.10">
    <property type="match status" value="1"/>
</dbReference>
<dbReference type="InterPro" id="IPR012347">
    <property type="entry name" value="Ferritin-like"/>
</dbReference>
<evidence type="ECO:0008006" key="3">
    <source>
        <dbReference type="Google" id="ProtNLM"/>
    </source>
</evidence>
<protein>
    <recommendedName>
        <fullName evidence="3">Phenylacetate-CoA oxygenase subunit PaaI</fullName>
    </recommendedName>
</protein>
<dbReference type="GO" id="GO:0010124">
    <property type="term" value="P:phenylacetate catabolic process"/>
    <property type="evidence" value="ECO:0007669"/>
    <property type="project" value="InterPro"/>
</dbReference>
<dbReference type="GO" id="GO:0005829">
    <property type="term" value="C:cytosol"/>
    <property type="evidence" value="ECO:0007669"/>
    <property type="project" value="TreeGrafter"/>
</dbReference>
<reference evidence="1 2" key="1">
    <citation type="submission" date="2018-11" db="EMBL/GenBank/DDBJ databases">
        <authorList>
            <person name="Li F."/>
        </authorList>
    </citation>
    <scope>NUCLEOTIDE SEQUENCE [LARGE SCALE GENOMIC DNA]</scope>
    <source>
        <strain evidence="1 2">Gsoil 097</strain>
    </source>
</reference>
<dbReference type="EMBL" id="RJSE01000007">
    <property type="protein sequence ID" value="RNL62886.1"/>
    <property type="molecule type" value="Genomic_DNA"/>
</dbReference>
<evidence type="ECO:0000313" key="2">
    <source>
        <dbReference type="Proteomes" id="UP000267128"/>
    </source>
</evidence>
<dbReference type="AlphaFoldDB" id="A0A3N0CIP7"/>
<dbReference type="RefSeq" id="WP_123228178.1">
    <property type="nucleotide sequence ID" value="NZ_RJSE01000007.1"/>
</dbReference>
<dbReference type="InterPro" id="IPR007814">
    <property type="entry name" value="PaaA_PaaC"/>
</dbReference>
<evidence type="ECO:0000313" key="1">
    <source>
        <dbReference type="EMBL" id="RNL62886.1"/>
    </source>
</evidence>
<dbReference type="Proteomes" id="UP000267128">
    <property type="component" value="Unassembled WGS sequence"/>
</dbReference>
<gene>
    <name evidence="1" type="ORF">EFK50_14230</name>
</gene>
<name>A0A3N0CIP7_9ACTN</name>
<dbReference type="OrthoDB" id="9789947at2"/>
<organism evidence="1 2">
    <name type="scientific">Nocardioides marmoriginsengisoli</name>
    <dbReference type="NCBI Taxonomy" id="661483"/>
    <lineage>
        <taxon>Bacteria</taxon>
        <taxon>Bacillati</taxon>
        <taxon>Actinomycetota</taxon>
        <taxon>Actinomycetes</taxon>
        <taxon>Propionibacteriales</taxon>
        <taxon>Nocardioidaceae</taxon>
        <taxon>Nocardioides</taxon>
    </lineage>
</organism>
<keyword evidence="2" id="KW-1185">Reference proteome</keyword>
<dbReference type="InterPro" id="IPR009078">
    <property type="entry name" value="Ferritin-like_SF"/>
</dbReference>
<dbReference type="PANTHER" id="PTHR30458:SF0">
    <property type="entry name" value="1,2-PHENYLACETYL-COA EPOXIDASE, SUBUNIT C"/>
    <property type="match status" value="1"/>
</dbReference>
<accession>A0A3N0CIP7</accession>
<dbReference type="InterPro" id="IPR052703">
    <property type="entry name" value="Aromatic_CoA_ox/epox"/>
</dbReference>
<comment type="caution">
    <text evidence="1">The sequence shown here is derived from an EMBL/GenBank/DDBJ whole genome shotgun (WGS) entry which is preliminary data.</text>
</comment>
<sequence length="236" mass="25967">MTSDGRAGAIKLADDEFMVGHILTSLAAWGPELEVNLVLSSVGQEELGHARLFYSYVFGEEAEDTDHALYDRPAGEFKSCGLAEWYADGWAELVVKQFLYDTGDAVRMPIFADAGLDAGLVGRVEAEELFQRDFWTYWCERIALAGGQSLKHLQRSFEVLWPLAPGIFQVDGSSVEFRAALEAGYQAWESETRTKAAGWGIELPANPLGGEGAGPGHRARVLDEIRSVRELAPGRW</sequence>